<dbReference type="Pfam" id="PF02230">
    <property type="entry name" value="Abhydrolase_2"/>
    <property type="match status" value="1"/>
</dbReference>
<dbReference type="Gene3D" id="3.40.50.1820">
    <property type="entry name" value="alpha/beta hydrolase"/>
    <property type="match status" value="1"/>
</dbReference>
<name>A0A5C4S3M8_PROVB</name>
<evidence type="ECO:0000313" key="5">
    <source>
        <dbReference type="Proteomes" id="UP000309544"/>
    </source>
</evidence>
<evidence type="ECO:0000256" key="2">
    <source>
        <dbReference type="ARBA" id="ARBA00022801"/>
    </source>
</evidence>
<organism evidence="4 5">
    <name type="scientific">Prosthecochloris vibrioformis</name>
    <name type="common">Chlorobium vibrioforme</name>
    <dbReference type="NCBI Taxonomy" id="1098"/>
    <lineage>
        <taxon>Bacteria</taxon>
        <taxon>Pseudomonadati</taxon>
        <taxon>Chlorobiota</taxon>
        <taxon>Chlorobiia</taxon>
        <taxon>Chlorobiales</taxon>
        <taxon>Chlorobiaceae</taxon>
        <taxon>Prosthecochloris</taxon>
    </lineage>
</organism>
<dbReference type="EMBL" id="VDCI01000001">
    <property type="protein sequence ID" value="TNJ37915.1"/>
    <property type="molecule type" value="Genomic_DNA"/>
</dbReference>
<reference evidence="4 5" key="1">
    <citation type="submission" date="2019-05" db="EMBL/GenBank/DDBJ databases">
        <title>Draft Whole-Genome sequence of the green sulfur bacterium Prosthecochloris vibrioformis DSM 260.</title>
        <authorList>
            <person name="Meyer T.E."/>
            <person name="Kyndt J.A."/>
        </authorList>
    </citation>
    <scope>NUCLEOTIDE SEQUENCE [LARGE SCALE GENOMIC DNA]</scope>
    <source>
        <strain evidence="4 5">DSM 260</strain>
    </source>
</reference>
<dbReference type="InterPro" id="IPR029058">
    <property type="entry name" value="AB_hydrolase_fold"/>
</dbReference>
<gene>
    <name evidence="4" type="ORF">FGF68_01690</name>
</gene>
<keyword evidence="5" id="KW-1185">Reference proteome</keyword>
<evidence type="ECO:0000259" key="3">
    <source>
        <dbReference type="Pfam" id="PF02230"/>
    </source>
</evidence>
<evidence type="ECO:0000256" key="1">
    <source>
        <dbReference type="ARBA" id="ARBA00006499"/>
    </source>
</evidence>
<dbReference type="RefSeq" id="WP_068867855.1">
    <property type="nucleotide sequence ID" value="NZ_VDCI01000001.1"/>
</dbReference>
<evidence type="ECO:0000313" key="4">
    <source>
        <dbReference type="EMBL" id="TNJ37915.1"/>
    </source>
</evidence>
<proteinExistence type="inferred from homology"/>
<dbReference type="SUPFAM" id="SSF53474">
    <property type="entry name" value="alpha/beta-Hydrolases"/>
    <property type="match status" value="1"/>
</dbReference>
<dbReference type="PANTHER" id="PTHR10655:SF17">
    <property type="entry name" value="LYSOPHOSPHOLIPASE-LIKE PROTEIN 1"/>
    <property type="match status" value="1"/>
</dbReference>
<sequence>MPRNNTMQLTYLDRPSSSPATPAQLLILLHGYGSNERDLYQIGPYVSDRHRIISVRAPLVLEREMYAWFPLAFTPEGIRVDREEAARARVLLCDFLREITRTHLPEGGKPWLMGFSQGAVMSYLAALNEPGLVSGVIALSGQLPDNAEELNLQHDHFRKLPFLVMHGTYDDVLPVGNGTQAREWLSGNIEDITYHQYGMGHEIIPEQLDQIREWLARKS</sequence>
<dbReference type="GO" id="GO:0016787">
    <property type="term" value="F:hydrolase activity"/>
    <property type="evidence" value="ECO:0007669"/>
    <property type="project" value="UniProtKB-KW"/>
</dbReference>
<dbReference type="AlphaFoldDB" id="A0A5C4S3M8"/>
<comment type="caution">
    <text evidence="4">The sequence shown here is derived from an EMBL/GenBank/DDBJ whole genome shotgun (WGS) entry which is preliminary data.</text>
</comment>
<dbReference type="Proteomes" id="UP000309544">
    <property type="component" value="Unassembled WGS sequence"/>
</dbReference>
<comment type="similarity">
    <text evidence="1">Belongs to the AB hydrolase superfamily. AB hydrolase 2 family.</text>
</comment>
<dbReference type="InterPro" id="IPR050565">
    <property type="entry name" value="LYPA1-2/EST-like"/>
</dbReference>
<dbReference type="InterPro" id="IPR003140">
    <property type="entry name" value="PLipase/COase/thioEstase"/>
</dbReference>
<feature type="domain" description="Phospholipase/carboxylesterase/thioesterase" evidence="3">
    <location>
        <begin position="21"/>
        <end position="216"/>
    </location>
</feature>
<dbReference type="PANTHER" id="PTHR10655">
    <property type="entry name" value="LYSOPHOSPHOLIPASE-RELATED"/>
    <property type="match status" value="1"/>
</dbReference>
<accession>A0A5C4S3M8</accession>
<protein>
    <submittedName>
        <fullName evidence="4">Phospholipase</fullName>
    </submittedName>
</protein>
<keyword evidence="2" id="KW-0378">Hydrolase</keyword>